<protein>
    <submittedName>
        <fullName evidence="3">DUF559 domain-containing protein</fullName>
    </submittedName>
</protein>
<dbReference type="AlphaFoldDB" id="A0A937XGL4"/>
<dbReference type="Proteomes" id="UP000779900">
    <property type="component" value="Unassembled WGS sequence"/>
</dbReference>
<name>A0A937XGL4_UNCW3</name>
<dbReference type="Pfam" id="PF18741">
    <property type="entry name" value="MTES_1575"/>
    <property type="match status" value="1"/>
</dbReference>
<feature type="domain" description="Restriction endonuclease type II-like" evidence="2">
    <location>
        <begin position="264"/>
        <end position="357"/>
    </location>
</feature>
<dbReference type="SUPFAM" id="SSF52980">
    <property type="entry name" value="Restriction endonuclease-like"/>
    <property type="match status" value="1"/>
</dbReference>
<gene>
    <name evidence="3" type="ORF">FJY68_14435</name>
</gene>
<evidence type="ECO:0000259" key="2">
    <source>
        <dbReference type="Pfam" id="PF18741"/>
    </source>
</evidence>
<evidence type="ECO:0000313" key="4">
    <source>
        <dbReference type="Proteomes" id="UP000779900"/>
    </source>
</evidence>
<organism evidence="3 4">
    <name type="scientific">candidate division WOR-3 bacterium</name>
    <dbReference type="NCBI Taxonomy" id="2052148"/>
    <lineage>
        <taxon>Bacteria</taxon>
        <taxon>Bacteria division WOR-3</taxon>
    </lineage>
</organism>
<reference evidence="3" key="1">
    <citation type="submission" date="2019-03" db="EMBL/GenBank/DDBJ databases">
        <title>Lake Tanganyika Metagenome-Assembled Genomes (MAGs).</title>
        <authorList>
            <person name="Tran P."/>
        </authorList>
    </citation>
    <scope>NUCLEOTIDE SEQUENCE</scope>
    <source>
        <strain evidence="3">K_DeepCast_150m_m2_040</strain>
    </source>
</reference>
<dbReference type="Gene3D" id="3.40.960.10">
    <property type="entry name" value="VSR Endonuclease"/>
    <property type="match status" value="1"/>
</dbReference>
<proteinExistence type="predicted"/>
<dbReference type="EMBL" id="VGIR01000214">
    <property type="protein sequence ID" value="MBM3333018.1"/>
    <property type="molecule type" value="Genomic_DNA"/>
</dbReference>
<comment type="caution">
    <text evidence="3">The sequence shown here is derived from an EMBL/GenBank/DDBJ whole genome shotgun (WGS) entry which is preliminary data.</text>
</comment>
<dbReference type="InterPro" id="IPR011335">
    <property type="entry name" value="Restrct_endonuc-II-like"/>
</dbReference>
<evidence type="ECO:0000313" key="3">
    <source>
        <dbReference type="EMBL" id="MBM3333018.1"/>
    </source>
</evidence>
<sequence length="373" mass="42391">MCWWQSPPALRPLPTRAAASSIPPPTLPRRRSPGSPAVFSRALSASCRASGSLGVGHCGSRRESDGRLVTLVTSIRIRPSVKERQIARVLQWSSGRLLALAGLSLAAVCLQCDMSGQKPIWRVRVFGPETPALVGIVTRKKDWELVRSEHWYRIPVRTAPDGLERLRSLAFYQTRLFGDERFAVNWHACIRNISRLTRRELLPDEPKHPRAGDEYYKIGLGEVKRLPNPIPSRRWRRIVFIPTSLERLQHAEEINDLFKVSPLEDKLYFMLKDAGLPTERQFFVRERGSGYMLDMAVFCRDSGLNIECDGEAYHSGRDKADADRERDNTLTTAGWHILRFSGWRVKREPGRCLDTVQRTVRRLGGVCGATLQR</sequence>
<evidence type="ECO:0000256" key="1">
    <source>
        <dbReference type="SAM" id="MobiDB-lite"/>
    </source>
</evidence>
<feature type="region of interest" description="Disordered" evidence="1">
    <location>
        <begin position="14"/>
        <end position="35"/>
    </location>
</feature>
<dbReference type="InterPro" id="IPR049468">
    <property type="entry name" value="Restrct_endonuc-II-like_dom"/>
</dbReference>
<accession>A0A937XGL4</accession>